<evidence type="ECO:0000313" key="2">
    <source>
        <dbReference type="Proteomes" id="UP000187148"/>
    </source>
</evidence>
<dbReference type="Proteomes" id="UP000187148">
    <property type="component" value="Chromosome"/>
</dbReference>
<keyword evidence="2" id="KW-1185">Reference proteome</keyword>
<dbReference type="AlphaFoldDB" id="A0A831EBP8"/>
<proteinExistence type="predicted"/>
<reference evidence="1 2" key="1">
    <citation type="submission" date="2017-01" db="EMBL/GenBank/DDBJ databases">
        <authorList>
            <person name="Cao J.-M."/>
        </authorList>
    </citation>
    <scope>NUCLEOTIDE SEQUENCE [LARGE SCALE GENOMIC DNA]</scope>
    <source>
        <strain evidence="1 2">888-76</strain>
    </source>
</reference>
<dbReference type="KEGG" id="kco:BWI95_18230"/>
<sequence length="160" mass="17749">MFISTPLYADENLIKLKALSDFADQLKESIGQDVNTVEPIVGHPLVRLNPADGSWLTAKPFRLNGGITLSNLSVRLDHKRPPKVFIIHYDVSDGCILLSDVRKIYPQLKLFSAPHGHSVNETFAWITPLDKNGNATAFAFPYAKPACLKSMTVRNFADDV</sequence>
<protein>
    <submittedName>
        <fullName evidence="1">Uncharacterized protein</fullName>
    </submittedName>
</protein>
<organism evidence="1 2">
    <name type="scientific">Kosakonia cowanii JCM 10956 = DSM 18146</name>
    <dbReference type="NCBI Taxonomy" id="1300165"/>
    <lineage>
        <taxon>Bacteria</taxon>
        <taxon>Pseudomonadati</taxon>
        <taxon>Pseudomonadota</taxon>
        <taxon>Gammaproteobacteria</taxon>
        <taxon>Enterobacterales</taxon>
        <taxon>Enterobacteriaceae</taxon>
        <taxon>Kosakonia</taxon>
    </lineage>
</organism>
<evidence type="ECO:0000313" key="1">
    <source>
        <dbReference type="EMBL" id="APZ07696.1"/>
    </source>
</evidence>
<accession>A0A831EBP8</accession>
<gene>
    <name evidence="1" type="ORF">BWI95_18230</name>
</gene>
<name>A0A831EBP8_9ENTR</name>
<dbReference type="EMBL" id="CP019445">
    <property type="protein sequence ID" value="APZ07696.1"/>
    <property type="molecule type" value="Genomic_DNA"/>
</dbReference>